<dbReference type="Proteomes" id="UP000789901">
    <property type="component" value="Unassembled WGS sequence"/>
</dbReference>
<sequence>MASNEFLPSYLYHSPINKYKKKTYNTVSLPTHWNSADCWPYVNIIDQDNLKIEYKGPGRTSTDAASIRTNNPIPPEVGLYYFEITVLDKGEGGCIGIGLCKSDVELNILPGKVTTDKRIIKGLIKTFNNFLKTYKIGWIEDTVGYHGDNGRLYCERGTGEFFGPCYDTGDTVGCGINFLTMEIFFTKNGIYLGKGPFLYFETFSYDDLIEYKIYADMYPMSGMATKGEIIIANFGMKPFMFDIDNYAKVLFSDAELKRELEKETFKILESINSEEI</sequence>
<dbReference type="SUPFAM" id="SSF49899">
    <property type="entry name" value="Concanavalin A-like lectins/glucanases"/>
    <property type="match status" value="1"/>
</dbReference>
<comment type="caution">
    <text evidence="2">The sequence shown here is derived from an EMBL/GenBank/DDBJ whole genome shotgun (WGS) entry which is preliminary data.</text>
</comment>
<organism evidence="2 3">
    <name type="scientific">Gigaspora margarita</name>
    <dbReference type="NCBI Taxonomy" id="4874"/>
    <lineage>
        <taxon>Eukaryota</taxon>
        <taxon>Fungi</taxon>
        <taxon>Fungi incertae sedis</taxon>
        <taxon>Mucoromycota</taxon>
        <taxon>Glomeromycotina</taxon>
        <taxon>Glomeromycetes</taxon>
        <taxon>Diversisporales</taxon>
        <taxon>Gigasporaceae</taxon>
        <taxon>Gigaspora</taxon>
    </lineage>
</organism>
<dbReference type="Pfam" id="PF00622">
    <property type="entry name" value="SPRY"/>
    <property type="match status" value="1"/>
</dbReference>
<dbReference type="InterPro" id="IPR003877">
    <property type="entry name" value="SPRY_dom"/>
</dbReference>
<evidence type="ECO:0000259" key="1">
    <source>
        <dbReference type="PROSITE" id="PS50188"/>
    </source>
</evidence>
<reference evidence="2 3" key="1">
    <citation type="submission" date="2021-06" db="EMBL/GenBank/DDBJ databases">
        <authorList>
            <person name="Kallberg Y."/>
            <person name="Tangrot J."/>
            <person name="Rosling A."/>
        </authorList>
    </citation>
    <scope>NUCLEOTIDE SEQUENCE [LARGE SCALE GENOMIC DNA]</scope>
    <source>
        <strain evidence="2 3">120-4 pot B 10/14</strain>
    </source>
</reference>
<dbReference type="InterPro" id="IPR043136">
    <property type="entry name" value="B30.2/SPRY_sf"/>
</dbReference>
<dbReference type="SMART" id="SM00449">
    <property type="entry name" value="SPRY"/>
    <property type="match status" value="1"/>
</dbReference>
<dbReference type="InterPro" id="IPR001870">
    <property type="entry name" value="B30.2/SPRY"/>
</dbReference>
<feature type="domain" description="B30.2/SPRY" evidence="1">
    <location>
        <begin position="11"/>
        <end position="239"/>
    </location>
</feature>
<proteinExistence type="predicted"/>
<dbReference type="PANTHER" id="PTHR12864">
    <property type="entry name" value="RAN BINDING PROTEIN 9-RELATED"/>
    <property type="match status" value="1"/>
</dbReference>
<accession>A0ABM8VX60</accession>
<dbReference type="PROSITE" id="PS50188">
    <property type="entry name" value="B302_SPRY"/>
    <property type="match status" value="1"/>
</dbReference>
<keyword evidence="3" id="KW-1185">Reference proteome</keyword>
<evidence type="ECO:0000313" key="3">
    <source>
        <dbReference type="Proteomes" id="UP000789901"/>
    </source>
</evidence>
<dbReference type="EMBL" id="CAJVQB010000120">
    <property type="protein sequence ID" value="CAG8468679.1"/>
    <property type="molecule type" value="Genomic_DNA"/>
</dbReference>
<dbReference type="InterPro" id="IPR013320">
    <property type="entry name" value="ConA-like_dom_sf"/>
</dbReference>
<protein>
    <submittedName>
        <fullName evidence="2">13816_t:CDS:1</fullName>
    </submittedName>
</protein>
<gene>
    <name evidence="2" type="ORF">GMARGA_LOCUS668</name>
</gene>
<dbReference type="Gene3D" id="2.60.120.920">
    <property type="match status" value="1"/>
</dbReference>
<name>A0ABM8VX60_GIGMA</name>
<evidence type="ECO:0000313" key="2">
    <source>
        <dbReference type="EMBL" id="CAG8468679.1"/>
    </source>
</evidence>
<dbReference type="InterPro" id="IPR050618">
    <property type="entry name" value="Ubq-SigPath_Reg"/>
</dbReference>